<feature type="DNA-binding region" description="NDT80" evidence="2">
    <location>
        <begin position="80"/>
        <end position="326"/>
    </location>
</feature>
<feature type="region of interest" description="Disordered" evidence="3">
    <location>
        <begin position="399"/>
        <end position="483"/>
    </location>
</feature>
<feature type="region of interest" description="Disordered" evidence="3">
    <location>
        <begin position="1"/>
        <end position="26"/>
    </location>
</feature>
<gene>
    <name evidence="5" type="ORF">PG991_006986</name>
</gene>
<feature type="compositionally biased region" description="Polar residues" evidence="3">
    <location>
        <begin position="402"/>
        <end position="417"/>
    </location>
</feature>
<feature type="compositionally biased region" description="Polar residues" evidence="3">
    <location>
        <begin position="504"/>
        <end position="530"/>
    </location>
</feature>
<evidence type="ECO:0000259" key="4">
    <source>
        <dbReference type="PROSITE" id="PS51517"/>
    </source>
</evidence>
<feature type="compositionally biased region" description="Low complexity" evidence="3">
    <location>
        <begin position="418"/>
        <end position="428"/>
    </location>
</feature>
<feature type="region of interest" description="Disordered" evidence="3">
    <location>
        <begin position="495"/>
        <end position="533"/>
    </location>
</feature>
<feature type="compositionally biased region" description="Low complexity" evidence="3">
    <location>
        <begin position="447"/>
        <end position="462"/>
    </location>
</feature>
<feature type="compositionally biased region" description="Low complexity" evidence="3">
    <location>
        <begin position="1"/>
        <end position="24"/>
    </location>
</feature>
<dbReference type="InterPro" id="IPR008967">
    <property type="entry name" value="p53-like_TF_DNA-bd_sf"/>
</dbReference>
<dbReference type="EMBL" id="JAQQWI010000009">
    <property type="protein sequence ID" value="KAK8023105.1"/>
    <property type="molecule type" value="Genomic_DNA"/>
</dbReference>
<proteinExistence type="predicted"/>
<dbReference type="PANTHER" id="PTHR35144">
    <property type="entry name" value="MEIOSIS-SPECIFIC TRANSCRIPTION FACTOR NDT80"/>
    <property type="match status" value="1"/>
</dbReference>
<feature type="compositionally biased region" description="Low complexity" evidence="3">
    <location>
        <begin position="361"/>
        <end position="371"/>
    </location>
</feature>
<protein>
    <recommendedName>
        <fullName evidence="4">NDT80 domain-containing protein</fullName>
    </recommendedName>
</protein>
<dbReference type="Proteomes" id="UP001396898">
    <property type="component" value="Unassembled WGS sequence"/>
</dbReference>
<feature type="compositionally biased region" description="Basic and acidic residues" evidence="3">
    <location>
        <begin position="320"/>
        <end position="348"/>
    </location>
</feature>
<evidence type="ECO:0000256" key="2">
    <source>
        <dbReference type="PROSITE-ProRule" id="PRU00850"/>
    </source>
</evidence>
<sequence>MATFNSMPPAMPSGASPSNNMGLNGPMGPGLGIEAFDQDLAFDESILPGSGYSDNVNGGLHGLPFTPTYEFENFSTTFEDPFHYSKPYEIAPDPGAFHDEDSSSQQLDDKLLGFSATTIKAQPVDDTTGVMSELNLSAELYGMFFVAEDVFGGETTGRPLELTCYRRNLWQCSGQIIMPRHCTQVINEQGRAVPITEFYASISAMESIEGKATEIISIPWKSSNPALGEGQETKTAGPPPKSVLDLTGGQEVDGHRVSLPVSWKRLQFKSATANNGRRKGLQQHYVVQICLLGKMKAGGDLMKIAEIQSGPVIVRGRSPRNFDSRKDVPLSAEKKAGSVERSRTHSDGTVDNGNGGGSSGGNINSNNGNNNVAHVNNLKHERSDMTQSLHRYQSIGGAMHTPTATNEWNTTPTPTYLNAQQSNNNASQHPSKKLSISPNLSRPPVPSWSSKDGGTSSQSSSGHRTPHKATFAPSKGGGSSTTAAVVSTLGPINLSLSEDERSPNNRSTSDTLQSPRLNRAGTNQSHGSPSEETEQLYEYFPLSIDDWTPLVDTVYRPHIVHHIAVPQEIQAQKVRSKAKRYFSAE</sequence>
<feature type="domain" description="NDT80" evidence="4">
    <location>
        <begin position="80"/>
        <end position="326"/>
    </location>
</feature>
<evidence type="ECO:0000256" key="3">
    <source>
        <dbReference type="SAM" id="MobiDB-lite"/>
    </source>
</evidence>
<evidence type="ECO:0000313" key="5">
    <source>
        <dbReference type="EMBL" id="KAK8023105.1"/>
    </source>
</evidence>
<dbReference type="Pfam" id="PF05224">
    <property type="entry name" value="NDT80_PhoG"/>
    <property type="match status" value="1"/>
</dbReference>
<dbReference type="InterPro" id="IPR052605">
    <property type="entry name" value="Fungal_trans_regulator"/>
</dbReference>
<dbReference type="InterPro" id="IPR037141">
    <property type="entry name" value="NDT80_DNA-bd_dom_sf"/>
</dbReference>
<dbReference type="Gene3D" id="2.60.40.1390">
    <property type="entry name" value="NDT80 DNA-binding domain"/>
    <property type="match status" value="2"/>
</dbReference>
<evidence type="ECO:0000256" key="1">
    <source>
        <dbReference type="ARBA" id="ARBA00023125"/>
    </source>
</evidence>
<dbReference type="PROSITE" id="PS51517">
    <property type="entry name" value="NDT80"/>
    <property type="match status" value="1"/>
</dbReference>
<dbReference type="InterPro" id="IPR024061">
    <property type="entry name" value="NDT80_DNA-bd_dom"/>
</dbReference>
<name>A0ABR1S0A9_9PEZI</name>
<accession>A0ABR1S0A9</accession>
<comment type="caution">
    <text evidence="5">The sequence shown here is derived from an EMBL/GenBank/DDBJ whole genome shotgun (WGS) entry which is preliminary data.</text>
</comment>
<keyword evidence="6" id="KW-1185">Reference proteome</keyword>
<dbReference type="PANTHER" id="PTHR35144:SF1">
    <property type="entry name" value="PROTEIN PACG"/>
    <property type="match status" value="1"/>
</dbReference>
<evidence type="ECO:0000313" key="6">
    <source>
        <dbReference type="Proteomes" id="UP001396898"/>
    </source>
</evidence>
<dbReference type="SUPFAM" id="SSF49417">
    <property type="entry name" value="p53-like transcription factors"/>
    <property type="match status" value="1"/>
</dbReference>
<keyword evidence="1 2" id="KW-0238">DNA-binding</keyword>
<organism evidence="5 6">
    <name type="scientific">Apiospora marii</name>
    <dbReference type="NCBI Taxonomy" id="335849"/>
    <lineage>
        <taxon>Eukaryota</taxon>
        <taxon>Fungi</taxon>
        <taxon>Dikarya</taxon>
        <taxon>Ascomycota</taxon>
        <taxon>Pezizomycotina</taxon>
        <taxon>Sordariomycetes</taxon>
        <taxon>Xylariomycetidae</taxon>
        <taxon>Amphisphaeriales</taxon>
        <taxon>Apiosporaceae</taxon>
        <taxon>Apiospora</taxon>
    </lineage>
</organism>
<feature type="region of interest" description="Disordered" evidence="3">
    <location>
        <begin position="315"/>
        <end position="373"/>
    </location>
</feature>
<reference evidence="5 6" key="1">
    <citation type="submission" date="2023-01" db="EMBL/GenBank/DDBJ databases">
        <title>Analysis of 21 Apiospora genomes using comparative genomics revels a genus with tremendous synthesis potential of carbohydrate active enzymes and secondary metabolites.</title>
        <authorList>
            <person name="Sorensen T."/>
        </authorList>
    </citation>
    <scope>NUCLEOTIDE SEQUENCE [LARGE SCALE GENOMIC DNA]</scope>
    <source>
        <strain evidence="5 6">CBS 20057</strain>
    </source>
</reference>